<reference evidence="1 2" key="1">
    <citation type="submission" date="2023-09" db="EMBL/GenBank/DDBJ databases">
        <authorList>
            <person name="Wang M."/>
        </authorList>
    </citation>
    <scope>NUCLEOTIDE SEQUENCE [LARGE SCALE GENOMIC DNA]</scope>
    <source>
        <strain evidence="1">GT-2023</strain>
        <tissue evidence="1">Liver</tissue>
    </source>
</reference>
<gene>
    <name evidence="1" type="ORF">QQF64_008239</name>
</gene>
<dbReference type="Proteomes" id="UP001558613">
    <property type="component" value="Unassembled WGS sequence"/>
</dbReference>
<protein>
    <submittedName>
        <fullName evidence="1">Uncharacterized protein</fullName>
    </submittedName>
</protein>
<name>A0ABR3M927_9TELE</name>
<accession>A0ABR3M927</accession>
<sequence length="121" mass="13672">MNIFNRCLDNPSPLWEMEGLKTHQSRDFLRSQVQWVLKDPTSVVPSPVVLEDPNPVVYRAAQFHDCCHNQEGRLCLSPHGCSACMGQSRSPQGLLQSQLQLGVHPRACSRLRVHSRAHFSL</sequence>
<organism evidence="1 2">
    <name type="scientific">Cirrhinus molitorella</name>
    <name type="common">mud carp</name>
    <dbReference type="NCBI Taxonomy" id="172907"/>
    <lineage>
        <taxon>Eukaryota</taxon>
        <taxon>Metazoa</taxon>
        <taxon>Chordata</taxon>
        <taxon>Craniata</taxon>
        <taxon>Vertebrata</taxon>
        <taxon>Euteleostomi</taxon>
        <taxon>Actinopterygii</taxon>
        <taxon>Neopterygii</taxon>
        <taxon>Teleostei</taxon>
        <taxon>Ostariophysi</taxon>
        <taxon>Cypriniformes</taxon>
        <taxon>Cyprinidae</taxon>
        <taxon>Labeoninae</taxon>
        <taxon>Labeonini</taxon>
        <taxon>Cirrhinus</taxon>
    </lineage>
</organism>
<dbReference type="EMBL" id="JAYMGO010000015">
    <property type="protein sequence ID" value="KAL1260412.1"/>
    <property type="molecule type" value="Genomic_DNA"/>
</dbReference>
<keyword evidence="2" id="KW-1185">Reference proteome</keyword>
<comment type="caution">
    <text evidence="1">The sequence shown here is derived from an EMBL/GenBank/DDBJ whole genome shotgun (WGS) entry which is preliminary data.</text>
</comment>
<evidence type="ECO:0000313" key="2">
    <source>
        <dbReference type="Proteomes" id="UP001558613"/>
    </source>
</evidence>
<evidence type="ECO:0000313" key="1">
    <source>
        <dbReference type="EMBL" id="KAL1260412.1"/>
    </source>
</evidence>
<proteinExistence type="predicted"/>